<proteinExistence type="predicted"/>
<gene>
    <name evidence="1" type="ORF">M5X16_28345</name>
    <name evidence="2" type="ORF">PC41400_14580</name>
</gene>
<protein>
    <submittedName>
        <fullName evidence="2">Uncharacterized protein</fullName>
    </submittedName>
</protein>
<dbReference type="OrthoDB" id="228804at186822"/>
<dbReference type="GeneID" id="95376039"/>
<keyword evidence="4" id="KW-1185">Reference proteome</keyword>
<dbReference type="KEGG" id="pchi:PC41400_14580"/>
<dbReference type="AlphaFoldDB" id="A0A410WWQ2"/>
<dbReference type="EMBL" id="CP026520">
    <property type="protein sequence ID" value="QAV18838.1"/>
    <property type="molecule type" value="Genomic_DNA"/>
</dbReference>
<name>A0A410WWQ2_9BACL</name>
<dbReference type="Proteomes" id="UP001527202">
    <property type="component" value="Unassembled WGS sequence"/>
</dbReference>
<dbReference type="EMBL" id="JAMDMJ010000053">
    <property type="protein sequence ID" value="MCY9599660.1"/>
    <property type="molecule type" value="Genomic_DNA"/>
</dbReference>
<organism evidence="2 3">
    <name type="scientific">Paenibacillus chitinolyticus</name>
    <dbReference type="NCBI Taxonomy" id="79263"/>
    <lineage>
        <taxon>Bacteria</taxon>
        <taxon>Bacillati</taxon>
        <taxon>Bacillota</taxon>
        <taxon>Bacilli</taxon>
        <taxon>Bacillales</taxon>
        <taxon>Paenibacillaceae</taxon>
        <taxon>Paenibacillus</taxon>
    </lineage>
</organism>
<evidence type="ECO:0000313" key="1">
    <source>
        <dbReference type="EMBL" id="MCY9599660.1"/>
    </source>
</evidence>
<evidence type="ECO:0000313" key="2">
    <source>
        <dbReference type="EMBL" id="QAV18838.1"/>
    </source>
</evidence>
<evidence type="ECO:0000313" key="3">
    <source>
        <dbReference type="Proteomes" id="UP000288943"/>
    </source>
</evidence>
<sequence length="129" mass="15085">MFNFAVTEKVFESKTQFKKAIQAVKNKVLNTEDVILLINANIYNLYNSLVSHFFGGGPVNQENIYKQNLVIEYIEEYEPRNKHLFYILIENGLIGVCGRGFTFESDRINQPQSEYERMIEIIFNKGFVF</sequence>
<reference evidence="2 3" key="1">
    <citation type="submission" date="2018-01" db="EMBL/GenBank/DDBJ databases">
        <title>The whole genome sequencing and assembly of Paenibacillus chitinolyticus KCCM 41400 strain.</title>
        <authorList>
            <person name="Kim J.-Y."/>
            <person name="Park M.-K."/>
            <person name="Lee Y.-J."/>
            <person name="Yi H."/>
            <person name="Bahn Y.-S."/>
            <person name="Kim J.F."/>
            <person name="Lee D.-W."/>
        </authorList>
    </citation>
    <scope>NUCLEOTIDE SEQUENCE [LARGE SCALE GENOMIC DNA]</scope>
    <source>
        <strain evidence="2 3">KCCM 41400</strain>
    </source>
</reference>
<accession>A0A410WWQ2</accession>
<reference evidence="1 4" key="2">
    <citation type="submission" date="2022-05" db="EMBL/GenBank/DDBJ databases">
        <title>Genome Sequencing of Bee-Associated Microbes.</title>
        <authorList>
            <person name="Dunlap C."/>
        </authorList>
    </citation>
    <scope>NUCLEOTIDE SEQUENCE [LARGE SCALE GENOMIC DNA]</scope>
    <source>
        <strain evidence="1 4">NRRL B-23120</strain>
    </source>
</reference>
<evidence type="ECO:0000313" key="4">
    <source>
        <dbReference type="Proteomes" id="UP001527202"/>
    </source>
</evidence>
<dbReference type="Proteomes" id="UP000288943">
    <property type="component" value="Chromosome"/>
</dbReference>
<dbReference type="RefSeq" id="WP_042227679.1">
    <property type="nucleotide sequence ID" value="NZ_CP026520.1"/>
</dbReference>